<dbReference type="Proteomes" id="UP000030004">
    <property type="component" value="Unassembled WGS sequence"/>
</dbReference>
<organism evidence="3 4">
    <name type="scientific">Pseudooceanicola atlanticus</name>
    <dbReference type="NCBI Taxonomy" id="1461694"/>
    <lineage>
        <taxon>Bacteria</taxon>
        <taxon>Pseudomonadati</taxon>
        <taxon>Pseudomonadota</taxon>
        <taxon>Alphaproteobacteria</taxon>
        <taxon>Rhodobacterales</taxon>
        <taxon>Paracoccaceae</taxon>
        <taxon>Pseudooceanicola</taxon>
    </lineage>
</organism>
<name>A0A0A0EBJ7_9RHOB</name>
<dbReference type="Pfam" id="PF01266">
    <property type="entry name" value="DAO"/>
    <property type="match status" value="1"/>
</dbReference>
<dbReference type="EMBL" id="AQQX01000009">
    <property type="protein sequence ID" value="KGM47630.1"/>
    <property type="molecule type" value="Genomic_DNA"/>
</dbReference>
<proteinExistence type="predicted"/>
<gene>
    <name evidence="3" type="ORF">ATO9_17480</name>
</gene>
<dbReference type="PANTHER" id="PTHR13847:SF287">
    <property type="entry name" value="FAD-DEPENDENT OXIDOREDUCTASE DOMAIN-CONTAINING PROTEIN 1"/>
    <property type="match status" value="1"/>
</dbReference>
<dbReference type="eggNOG" id="COG0665">
    <property type="taxonomic scope" value="Bacteria"/>
</dbReference>
<dbReference type="STRING" id="1461694.ATO9_17480"/>
<evidence type="ECO:0000313" key="4">
    <source>
        <dbReference type="Proteomes" id="UP000030004"/>
    </source>
</evidence>
<dbReference type="Gene3D" id="3.50.50.60">
    <property type="entry name" value="FAD/NAD(P)-binding domain"/>
    <property type="match status" value="1"/>
</dbReference>
<dbReference type="SUPFAM" id="SSF51905">
    <property type="entry name" value="FAD/NAD(P)-binding domain"/>
    <property type="match status" value="1"/>
</dbReference>
<accession>A0A0A0EBJ7</accession>
<protein>
    <submittedName>
        <fullName evidence="3">Glycerol-3-phosphate dehydrogenase</fullName>
    </submittedName>
</protein>
<evidence type="ECO:0000256" key="1">
    <source>
        <dbReference type="ARBA" id="ARBA00023002"/>
    </source>
</evidence>
<dbReference type="InterPro" id="IPR006076">
    <property type="entry name" value="FAD-dep_OxRdtase"/>
</dbReference>
<dbReference type="GO" id="GO:0005737">
    <property type="term" value="C:cytoplasm"/>
    <property type="evidence" value="ECO:0007669"/>
    <property type="project" value="TreeGrafter"/>
</dbReference>
<evidence type="ECO:0000259" key="2">
    <source>
        <dbReference type="Pfam" id="PF01266"/>
    </source>
</evidence>
<dbReference type="PANTHER" id="PTHR13847">
    <property type="entry name" value="SARCOSINE DEHYDROGENASE-RELATED"/>
    <property type="match status" value="1"/>
</dbReference>
<reference evidence="3 4" key="1">
    <citation type="journal article" date="2015" name="Antonie Van Leeuwenhoek">
        <title>Pseudooceanicola atlanticus gen. nov. sp. nov., isolated from surface seawater of the Atlantic Ocean and reclassification of Oceanicola batsensis, Oceanicola marinus, Oceanicola nitratireducens, Oceanicola nanhaiensis, Oceanicola antarcticus and Oceanicola flagellatus, as Pseudooceanicola batsensis comb. nov., Pseudooceanicola marinus comb. nov., Pseudooceanicola nitratireducens comb. nov., Pseudooceanicola nanhaiensis comb. nov., Pseudooceanicola antarcticus comb. nov., and Pseudooceanicola flagellatus comb. nov.</title>
        <authorList>
            <person name="Lai Q."/>
            <person name="Li G."/>
            <person name="Liu X."/>
            <person name="Du Y."/>
            <person name="Sun F."/>
            <person name="Shao Z."/>
        </authorList>
    </citation>
    <scope>NUCLEOTIDE SEQUENCE [LARGE SCALE GENOMIC DNA]</scope>
    <source>
        <strain evidence="3 4">22II-s11g</strain>
    </source>
</reference>
<dbReference type="Gene3D" id="3.30.9.10">
    <property type="entry name" value="D-Amino Acid Oxidase, subunit A, domain 2"/>
    <property type="match status" value="1"/>
</dbReference>
<dbReference type="PRINTS" id="PR00411">
    <property type="entry name" value="PNDRDTASEI"/>
</dbReference>
<sequence length="363" mass="38446">MTQITDPDILIIGGGVAGVTAAAELSALGSVTLLEAEDHLAHHASGRSAAMFLESYGNTVVRALNSASADHHATADGGVLTPRPMMLLGTEEEPDAFAHEAADFGLTRIDMDHAQRLFPLLDPTRVTHAAIREDTSDIDTDLLVQNARRRALKAGAQIVTGARVTAINGSAGWRVEAGGESYSARVLVNAAGAWADEVATLAGLPPIGLTPLRRSMARLPLPGGMDPSKWAFIDSVGERWYAKPDAGMLIVSPAEEDQIAPMDAWADDMVIAEGLARFDDMVTMDIPRPAATWAGLRTFAPDRTLVIGRDPTRPDFIWLAGQGGYGFQTAPAAARLTAALIAGRPSDLPSEVITALSPERFTR</sequence>
<dbReference type="AlphaFoldDB" id="A0A0A0EBJ7"/>
<dbReference type="RefSeq" id="WP_043752177.1">
    <property type="nucleotide sequence ID" value="NZ_AQQX01000009.1"/>
</dbReference>
<comment type="caution">
    <text evidence="3">The sequence shown here is derived from an EMBL/GenBank/DDBJ whole genome shotgun (WGS) entry which is preliminary data.</text>
</comment>
<keyword evidence="1" id="KW-0560">Oxidoreductase</keyword>
<dbReference type="OrthoDB" id="7421214at2"/>
<keyword evidence="4" id="KW-1185">Reference proteome</keyword>
<dbReference type="InterPro" id="IPR036188">
    <property type="entry name" value="FAD/NAD-bd_sf"/>
</dbReference>
<feature type="domain" description="FAD dependent oxidoreductase" evidence="2">
    <location>
        <begin position="8"/>
        <end position="340"/>
    </location>
</feature>
<dbReference type="GO" id="GO:0016491">
    <property type="term" value="F:oxidoreductase activity"/>
    <property type="evidence" value="ECO:0007669"/>
    <property type="project" value="UniProtKB-KW"/>
</dbReference>
<evidence type="ECO:0000313" key="3">
    <source>
        <dbReference type="EMBL" id="KGM47630.1"/>
    </source>
</evidence>